<dbReference type="InterPro" id="IPR017927">
    <property type="entry name" value="FAD-bd_FR_type"/>
</dbReference>
<dbReference type="Gene3D" id="3.40.50.360">
    <property type="match status" value="1"/>
</dbReference>
<keyword evidence="8 16" id="KW-0521">NADP</keyword>
<evidence type="ECO:0000256" key="15">
    <source>
        <dbReference type="ARBA" id="ARBA00023221"/>
    </source>
</evidence>
<sequence>MHSSDIIAIGAVILVALLYHYKNTILEIIFSDDSDISVEGGGGRDIAQVIRDNNKNYLVLYGTQTGTAEDYAKRFSKELVNKFGLNVLCVDVENYDFDTLNELPEDVIVSFFFSTYGEGEFPDGAIGFEQYLQNASMGSLSNIRFTLFGLGNSTYEFFNGASKKALEGLTAAGAIQVSAIGEADDANGTTDEDYLSWKENTFDKLKELLNLKESNDGFKPSYKINILDKMPTNASTGEPSKNYIDSSRIKYDSNGLQMGPFSESYPFLAPVKTSRELFNSNDRNCIHMEIDISGSNMNYSTGDHLGVLPSNSNENVESFINTFCLDPNMIFELNSIDSTMKLPFPTPTTVESAIRYYLEISGPISRAILSNLVEFAPDETTKLKLLKLSKDKKLFEKEVTSKKLNLCDILMVLSGKVKWGNVPFLFLIENIPHIQPRYYSISSSSNSEKTLVNITAVVEDMPNIETNINVTGVTTNLLRNIQLEQNKTDTTDARINNLNQHYDLDGPRSLYSNFKLPVFVRKSTFRLPANYQKPVIMIGPGTGVAPFRGFIRDRVYEVSNGKIPDLNSLGKHLLFYGSRNESDHLYQEEWPKYSSILNKKFEMIVCHSRIPNTKKVYVQDKLLEYSKEILQLLNDGGYIYICGDAKGMAKGVHASLVQILSQGKGISEEESNEILKAMKLSGTIQEDVW</sequence>
<dbReference type="EC" id="1.6.2.4" evidence="16"/>
<dbReference type="FunFam" id="3.40.50.80:FF:000001">
    <property type="entry name" value="NADPH--cytochrome P450 reductase 1"/>
    <property type="match status" value="1"/>
</dbReference>
<dbReference type="Pfam" id="PF00667">
    <property type="entry name" value="FAD_binding_1"/>
    <property type="match status" value="1"/>
</dbReference>
<keyword evidence="20" id="KW-1185">Reference proteome</keyword>
<evidence type="ECO:0000313" key="19">
    <source>
        <dbReference type="EMBL" id="CCH58807.1"/>
    </source>
</evidence>
<keyword evidence="6 16" id="KW-0256">Endoplasmic reticulum</keyword>
<keyword evidence="10" id="KW-1133">Transmembrane helix</keyword>
<dbReference type="GO" id="GO:0003958">
    <property type="term" value="F:NADPH-hemoprotein reductase activity"/>
    <property type="evidence" value="ECO:0007669"/>
    <property type="project" value="UniProtKB-EC"/>
</dbReference>
<dbReference type="GO" id="GO:0050660">
    <property type="term" value="F:flavin adenine dinucleotide binding"/>
    <property type="evidence" value="ECO:0007669"/>
    <property type="project" value="TreeGrafter"/>
</dbReference>
<keyword evidence="4" id="KW-0288">FMN</keyword>
<dbReference type="OrthoDB" id="1856718at2759"/>
<feature type="domain" description="FAD-binding FR-type" evidence="18">
    <location>
        <begin position="264"/>
        <end position="528"/>
    </location>
</feature>
<dbReference type="Gene3D" id="2.40.30.10">
    <property type="entry name" value="Translation factors"/>
    <property type="match status" value="1"/>
</dbReference>
<dbReference type="PANTHER" id="PTHR19384">
    <property type="entry name" value="NITRIC OXIDE SYNTHASE-RELATED"/>
    <property type="match status" value="1"/>
</dbReference>
<dbReference type="InterPro" id="IPR001709">
    <property type="entry name" value="Flavoprot_Pyr_Nucl_cyt_Rdtase"/>
</dbReference>
<evidence type="ECO:0000256" key="10">
    <source>
        <dbReference type="ARBA" id="ARBA00022989"/>
    </source>
</evidence>
<keyword evidence="14" id="KW-1207">Sterol metabolism</keyword>
<dbReference type="InterPro" id="IPR017938">
    <property type="entry name" value="Riboflavin_synthase-like_b-brl"/>
</dbReference>
<dbReference type="PRINTS" id="PR00369">
    <property type="entry name" value="FLAVODOXIN"/>
</dbReference>
<dbReference type="eggNOG" id="KOG1158">
    <property type="taxonomic scope" value="Eukaryota"/>
</dbReference>
<keyword evidence="9" id="KW-0752">Steroid biosynthesis</keyword>
<gene>
    <name evidence="19" type="primary">TBLA0A10290</name>
    <name evidence="19" type="ORF">TBLA_0A10290</name>
</gene>
<accession>I2GXF5</accession>
<comment type="subcellular location">
    <subcellularLocation>
        <location evidence="16">Endoplasmic reticulum membrane</location>
    </subcellularLocation>
</comment>
<organism evidence="19 20">
    <name type="scientific">Henningerozyma blattae (strain ATCC 34711 / CBS 6284 / DSM 70876 / NBRC 10599 / NRRL Y-10934 / UCD 77-7)</name>
    <name type="common">Yeast</name>
    <name type="synonym">Tetrapisispora blattae</name>
    <dbReference type="NCBI Taxonomy" id="1071380"/>
    <lineage>
        <taxon>Eukaryota</taxon>
        <taxon>Fungi</taxon>
        <taxon>Dikarya</taxon>
        <taxon>Ascomycota</taxon>
        <taxon>Saccharomycotina</taxon>
        <taxon>Saccharomycetes</taxon>
        <taxon>Saccharomycetales</taxon>
        <taxon>Saccharomycetaceae</taxon>
        <taxon>Henningerozyma</taxon>
    </lineage>
</organism>
<dbReference type="Gene3D" id="3.40.50.80">
    <property type="entry name" value="Nucleotide-binding domain of ferredoxin-NADP reductase (FNR) module"/>
    <property type="match status" value="1"/>
</dbReference>
<evidence type="ECO:0000256" key="11">
    <source>
        <dbReference type="ARBA" id="ARBA00023002"/>
    </source>
</evidence>
<keyword evidence="7" id="KW-0274">FAD</keyword>
<dbReference type="GO" id="GO:0010181">
    <property type="term" value="F:FMN binding"/>
    <property type="evidence" value="ECO:0007669"/>
    <property type="project" value="InterPro"/>
</dbReference>
<evidence type="ECO:0000256" key="16">
    <source>
        <dbReference type="PIRNR" id="PIRNR000208"/>
    </source>
</evidence>
<dbReference type="InterPro" id="IPR023208">
    <property type="entry name" value="P450R"/>
</dbReference>
<comment type="cofactor">
    <cofactor evidence="2">
        <name>FAD</name>
        <dbReference type="ChEBI" id="CHEBI:57692"/>
    </cofactor>
</comment>
<comment type="similarity">
    <text evidence="16">In the C-terminal section; belongs to the flavoprotein pyridine nucleotide cytochrome reductase family.</text>
</comment>
<dbReference type="PROSITE" id="PS51384">
    <property type="entry name" value="FAD_FR"/>
    <property type="match status" value="1"/>
</dbReference>
<evidence type="ECO:0000256" key="4">
    <source>
        <dbReference type="ARBA" id="ARBA00022643"/>
    </source>
</evidence>
<keyword evidence="9" id="KW-0444">Lipid biosynthesis</keyword>
<comment type="catalytic activity">
    <reaction evidence="16">
        <text>2 oxidized [cytochrome P450] + NADPH = 2 reduced [cytochrome P450] + NADP(+) + H(+)</text>
        <dbReference type="Rhea" id="RHEA:24040"/>
        <dbReference type="Rhea" id="RHEA-COMP:14627"/>
        <dbReference type="Rhea" id="RHEA-COMP:14628"/>
        <dbReference type="ChEBI" id="CHEBI:15378"/>
        <dbReference type="ChEBI" id="CHEBI:55376"/>
        <dbReference type="ChEBI" id="CHEBI:57783"/>
        <dbReference type="ChEBI" id="CHEBI:58349"/>
        <dbReference type="ChEBI" id="CHEBI:60344"/>
        <dbReference type="EC" id="1.6.2.4"/>
    </reaction>
</comment>
<keyword evidence="12" id="KW-0756">Sterol biosynthesis</keyword>
<evidence type="ECO:0000256" key="3">
    <source>
        <dbReference type="ARBA" id="ARBA00022630"/>
    </source>
</evidence>
<dbReference type="PRINTS" id="PR00371">
    <property type="entry name" value="FPNCR"/>
</dbReference>
<dbReference type="InterPro" id="IPR023173">
    <property type="entry name" value="NADPH_Cyt_P450_Rdtase_alpha"/>
</dbReference>
<dbReference type="AlphaFoldDB" id="I2GXF5"/>
<dbReference type="InParanoid" id="I2GXF5"/>
<dbReference type="KEGG" id="tbl:TBLA_0A10290"/>
<dbReference type="STRING" id="1071380.I2GXF5"/>
<dbReference type="InterPro" id="IPR001094">
    <property type="entry name" value="Flavdoxin-like"/>
</dbReference>
<evidence type="ECO:0000259" key="17">
    <source>
        <dbReference type="PROSITE" id="PS50902"/>
    </source>
</evidence>
<dbReference type="EMBL" id="HE806316">
    <property type="protein sequence ID" value="CCH58807.1"/>
    <property type="molecule type" value="Genomic_DNA"/>
</dbReference>
<dbReference type="InterPro" id="IPR008254">
    <property type="entry name" value="Flavodoxin/NO_synth"/>
</dbReference>
<keyword evidence="3" id="KW-0285">Flavoprotein</keyword>
<dbReference type="FunFam" id="3.40.50.360:FF:000036">
    <property type="entry name" value="NADPH--cytochrome P450 reductase"/>
    <property type="match status" value="1"/>
</dbReference>
<evidence type="ECO:0000256" key="1">
    <source>
        <dbReference type="ARBA" id="ARBA00001917"/>
    </source>
</evidence>
<evidence type="ECO:0000256" key="9">
    <source>
        <dbReference type="ARBA" id="ARBA00022955"/>
    </source>
</evidence>
<dbReference type="OMA" id="MTPTRIH"/>
<dbReference type="InterPro" id="IPR029039">
    <property type="entry name" value="Flavoprotein-like_sf"/>
</dbReference>
<feature type="domain" description="Flavodoxin-like" evidence="17">
    <location>
        <begin position="57"/>
        <end position="202"/>
    </location>
</feature>
<keyword evidence="9" id="KW-0443">Lipid metabolism</keyword>
<keyword evidence="11 16" id="KW-0560">Oxidoreductase</keyword>
<comment type="cofactor">
    <cofactor evidence="1">
        <name>FMN</name>
        <dbReference type="ChEBI" id="CHEBI:58210"/>
    </cofactor>
</comment>
<evidence type="ECO:0000256" key="8">
    <source>
        <dbReference type="ARBA" id="ARBA00022857"/>
    </source>
</evidence>
<name>I2GXF5_HENB6</name>
<evidence type="ECO:0000256" key="2">
    <source>
        <dbReference type="ARBA" id="ARBA00001974"/>
    </source>
</evidence>
<dbReference type="Proteomes" id="UP000002866">
    <property type="component" value="Chromosome 1"/>
</dbReference>
<evidence type="ECO:0000256" key="5">
    <source>
        <dbReference type="ARBA" id="ARBA00022692"/>
    </source>
</evidence>
<evidence type="ECO:0000256" key="13">
    <source>
        <dbReference type="ARBA" id="ARBA00023136"/>
    </source>
</evidence>
<dbReference type="PIRSF" id="PIRSF000208">
    <property type="entry name" value="P450R"/>
    <property type="match status" value="1"/>
</dbReference>
<dbReference type="Pfam" id="PF00258">
    <property type="entry name" value="Flavodoxin_1"/>
    <property type="match status" value="1"/>
</dbReference>
<dbReference type="SUPFAM" id="SSF52343">
    <property type="entry name" value="Ferredoxin reductase-like, C-terminal NADP-linked domain"/>
    <property type="match status" value="1"/>
</dbReference>
<evidence type="ECO:0000256" key="7">
    <source>
        <dbReference type="ARBA" id="ARBA00022827"/>
    </source>
</evidence>
<dbReference type="RefSeq" id="XP_004178326.1">
    <property type="nucleotide sequence ID" value="XM_004178278.1"/>
</dbReference>
<dbReference type="GO" id="GO:0016126">
    <property type="term" value="P:sterol biosynthetic process"/>
    <property type="evidence" value="ECO:0007669"/>
    <property type="project" value="UniProtKB-KW"/>
</dbReference>
<dbReference type="PROSITE" id="PS50902">
    <property type="entry name" value="FLAVODOXIN_LIKE"/>
    <property type="match status" value="1"/>
</dbReference>
<dbReference type="GO" id="GO:0005789">
    <property type="term" value="C:endoplasmic reticulum membrane"/>
    <property type="evidence" value="ECO:0007669"/>
    <property type="project" value="UniProtKB-SubCell"/>
</dbReference>
<keyword evidence="13 16" id="KW-0472">Membrane</keyword>
<dbReference type="PANTHER" id="PTHR19384:SF17">
    <property type="entry name" value="NADPH--CYTOCHROME P450 REDUCTASE"/>
    <property type="match status" value="1"/>
</dbReference>
<evidence type="ECO:0000259" key="18">
    <source>
        <dbReference type="PROSITE" id="PS51384"/>
    </source>
</evidence>
<dbReference type="GO" id="GO:0005829">
    <property type="term" value="C:cytosol"/>
    <property type="evidence" value="ECO:0007669"/>
    <property type="project" value="TreeGrafter"/>
</dbReference>
<dbReference type="SUPFAM" id="SSF52218">
    <property type="entry name" value="Flavoproteins"/>
    <property type="match status" value="1"/>
</dbReference>
<dbReference type="SUPFAM" id="SSF63380">
    <property type="entry name" value="Riboflavin synthase domain-like"/>
    <property type="match status" value="1"/>
</dbReference>
<dbReference type="InterPro" id="IPR001433">
    <property type="entry name" value="OxRdtase_FAD/NAD-bd"/>
</dbReference>
<keyword evidence="5" id="KW-0812">Transmembrane</keyword>
<evidence type="ECO:0000256" key="12">
    <source>
        <dbReference type="ARBA" id="ARBA00023011"/>
    </source>
</evidence>
<reference evidence="19 20" key="1">
    <citation type="journal article" date="2011" name="Proc. Natl. Acad. Sci. U.S.A.">
        <title>Evolutionary erosion of yeast sex chromosomes by mating-type switching accidents.</title>
        <authorList>
            <person name="Gordon J.L."/>
            <person name="Armisen D."/>
            <person name="Proux-Wera E."/>
            <person name="Oheigeartaigh S.S."/>
            <person name="Byrne K.P."/>
            <person name="Wolfe K.H."/>
        </authorList>
    </citation>
    <scope>NUCLEOTIDE SEQUENCE [LARGE SCALE GENOMIC DNA]</scope>
    <source>
        <strain evidence="20">ATCC 34711 / CBS 6284 / DSM 70876 / NBRC 10599 / NRRL Y-10934 / UCD 77-7</strain>
    </source>
</reference>
<proteinExistence type="inferred from homology"/>
<dbReference type="GeneID" id="14493542"/>
<comment type="function">
    <text evidence="16">This enzyme is required for electron transfer from NADP to cytochrome P450.</text>
</comment>
<evidence type="ECO:0000313" key="20">
    <source>
        <dbReference type="Proteomes" id="UP000002866"/>
    </source>
</evidence>
<dbReference type="Gene3D" id="1.20.990.10">
    <property type="entry name" value="NADPH-cytochrome p450 Reductase, Chain A, domain 3"/>
    <property type="match status" value="1"/>
</dbReference>
<evidence type="ECO:0000256" key="6">
    <source>
        <dbReference type="ARBA" id="ARBA00022824"/>
    </source>
</evidence>
<dbReference type="InterPro" id="IPR003097">
    <property type="entry name" value="CysJ-like_FAD-binding"/>
</dbReference>
<dbReference type="Pfam" id="PF00175">
    <property type="entry name" value="NAD_binding_1"/>
    <property type="match status" value="1"/>
</dbReference>
<evidence type="ECO:0000256" key="14">
    <source>
        <dbReference type="ARBA" id="ARBA00023166"/>
    </source>
</evidence>
<dbReference type="HOGENOM" id="CLU_001570_17_3_1"/>
<dbReference type="InterPro" id="IPR039261">
    <property type="entry name" value="FNR_nucleotide-bd"/>
</dbReference>
<protein>
    <recommendedName>
        <fullName evidence="16">NADPH--cytochrome P450 reductase</fullName>
        <ecNumber evidence="16">1.6.2.4</ecNumber>
    </recommendedName>
</protein>
<keyword evidence="15" id="KW-0753">Steroid metabolism</keyword>